<dbReference type="Proteomes" id="UP000075714">
    <property type="component" value="Unassembled WGS sequence"/>
</dbReference>
<dbReference type="SUPFAM" id="SSF56112">
    <property type="entry name" value="Protein kinase-like (PK-like)"/>
    <property type="match status" value="1"/>
</dbReference>
<dbReference type="OrthoDB" id="377346at2759"/>
<dbReference type="GO" id="GO:0004674">
    <property type="term" value="F:protein serine/threonine kinase activity"/>
    <property type="evidence" value="ECO:0007669"/>
    <property type="project" value="UniProtKB-KW"/>
</dbReference>
<reference evidence="12" key="1">
    <citation type="journal article" date="2016" name="Nat. Commun.">
        <title>The Gonium pectorale genome demonstrates co-option of cell cycle regulation during the evolution of multicellularity.</title>
        <authorList>
            <person name="Hanschen E.R."/>
            <person name="Marriage T.N."/>
            <person name="Ferris P.J."/>
            <person name="Hamaji T."/>
            <person name="Toyoda A."/>
            <person name="Fujiyama A."/>
            <person name="Neme R."/>
            <person name="Noguchi H."/>
            <person name="Minakuchi Y."/>
            <person name="Suzuki M."/>
            <person name="Kawai-Toyooka H."/>
            <person name="Smith D.R."/>
            <person name="Sparks H."/>
            <person name="Anderson J."/>
            <person name="Bakaric R."/>
            <person name="Luria V."/>
            <person name="Karger A."/>
            <person name="Kirschner M.W."/>
            <person name="Durand P.M."/>
            <person name="Michod R.E."/>
            <person name="Nozaki H."/>
            <person name="Olson B.J."/>
        </authorList>
    </citation>
    <scope>NUCLEOTIDE SEQUENCE [LARGE SCALE GENOMIC DNA]</scope>
    <source>
        <strain evidence="12">NIES-2863</strain>
    </source>
</reference>
<name>A0A150GZN0_GONPE</name>
<feature type="region of interest" description="Disordered" evidence="9">
    <location>
        <begin position="223"/>
        <end position="244"/>
    </location>
</feature>
<organism evidence="11 12">
    <name type="scientific">Gonium pectorale</name>
    <name type="common">Green alga</name>
    <dbReference type="NCBI Taxonomy" id="33097"/>
    <lineage>
        <taxon>Eukaryota</taxon>
        <taxon>Viridiplantae</taxon>
        <taxon>Chlorophyta</taxon>
        <taxon>core chlorophytes</taxon>
        <taxon>Chlorophyceae</taxon>
        <taxon>CS clade</taxon>
        <taxon>Chlamydomonadales</taxon>
        <taxon>Volvocaceae</taxon>
        <taxon>Gonium</taxon>
    </lineage>
</organism>
<dbReference type="GO" id="GO:0005524">
    <property type="term" value="F:ATP binding"/>
    <property type="evidence" value="ECO:0007669"/>
    <property type="project" value="UniProtKB-KW"/>
</dbReference>
<dbReference type="PANTHER" id="PTHR24350">
    <property type="entry name" value="SERINE/THREONINE-PROTEIN KINASE IAL-RELATED"/>
    <property type="match status" value="1"/>
</dbReference>
<feature type="region of interest" description="Disordered" evidence="9">
    <location>
        <begin position="168"/>
        <end position="197"/>
    </location>
</feature>
<evidence type="ECO:0000256" key="3">
    <source>
        <dbReference type="ARBA" id="ARBA00022741"/>
    </source>
</evidence>
<evidence type="ECO:0000256" key="1">
    <source>
        <dbReference type="ARBA" id="ARBA00022527"/>
    </source>
</evidence>
<feature type="compositionally biased region" description="Basic residues" evidence="9">
    <location>
        <begin position="171"/>
        <end position="185"/>
    </location>
</feature>
<feature type="active site" description="Proton acceptor" evidence="6">
    <location>
        <position position="99"/>
    </location>
</feature>
<dbReference type="STRING" id="33097.A0A150GZN0"/>
<feature type="binding site" evidence="7">
    <location>
        <begin position="54"/>
        <end position="56"/>
    </location>
    <ligand>
        <name>ATP</name>
        <dbReference type="ChEBI" id="CHEBI:30616"/>
    </ligand>
</feature>
<proteinExistence type="predicted"/>
<dbReference type="AlphaFoldDB" id="A0A150GZN0"/>
<dbReference type="PROSITE" id="PS50011">
    <property type="entry name" value="PROTEIN_KINASE_DOM"/>
    <property type="match status" value="1"/>
</dbReference>
<evidence type="ECO:0000256" key="7">
    <source>
        <dbReference type="PIRSR" id="PIRSR630616-2"/>
    </source>
</evidence>
<evidence type="ECO:0000256" key="5">
    <source>
        <dbReference type="ARBA" id="ARBA00022840"/>
    </source>
</evidence>
<dbReference type="Gene3D" id="1.10.510.10">
    <property type="entry name" value="Transferase(Phosphotransferase) domain 1"/>
    <property type="match status" value="1"/>
</dbReference>
<comment type="caution">
    <text evidence="11">The sequence shown here is derived from an EMBL/GenBank/DDBJ whole genome shotgun (WGS) entry which is preliminary data.</text>
</comment>
<accession>A0A150GZN0</accession>
<feature type="domain" description="Protein kinase" evidence="10">
    <location>
        <begin position="1"/>
        <end position="244"/>
    </location>
</feature>
<dbReference type="InterPro" id="IPR000719">
    <property type="entry name" value="Prot_kinase_dom"/>
</dbReference>
<dbReference type="InterPro" id="IPR011009">
    <property type="entry name" value="Kinase-like_dom_sf"/>
</dbReference>
<keyword evidence="1" id="KW-0723">Serine/threonine-protein kinase</keyword>
<evidence type="ECO:0000256" key="6">
    <source>
        <dbReference type="PIRSR" id="PIRSR630616-1"/>
    </source>
</evidence>
<evidence type="ECO:0000313" key="12">
    <source>
        <dbReference type="Proteomes" id="UP000075714"/>
    </source>
</evidence>
<dbReference type="EMBL" id="LSYV01000004">
    <property type="protein sequence ID" value="KXZ55319.1"/>
    <property type="molecule type" value="Genomic_DNA"/>
</dbReference>
<keyword evidence="2" id="KW-0808">Transferase</keyword>
<evidence type="ECO:0000313" key="11">
    <source>
        <dbReference type="EMBL" id="KXZ55319.1"/>
    </source>
</evidence>
<evidence type="ECO:0000256" key="2">
    <source>
        <dbReference type="ARBA" id="ARBA00022679"/>
    </source>
</evidence>
<gene>
    <name evidence="11" type="ORF">GPECTOR_3g452</name>
</gene>
<keyword evidence="5 7" id="KW-0067">ATP-binding</keyword>
<evidence type="ECO:0000256" key="4">
    <source>
        <dbReference type="ARBA" id="ARBA00022777"/>
    </source>
</evidence>
<keyword evidence="12" id="KW-1185">Reference proteome</keyword>
<feature type="cross-link" description="Glycyl lysine isopeptide (Lys-Gly) (interchain with G-Cter in SUMO2)" evidence="8">
    <location>
        <position position="101"/>
    </location>
</feature>
<keyword evidence="4" id="KW-0418">Kinase</keyword>
<evidence type="ECO:0000256" key="9">
    <source>
        <dbReference type="SAM" id="MobiDB-lite"/>
    </source>
</evidence>
<sequence length="244" mass="27209">MRVMLKVYDLQRVPENAVHTIVREIRIHTELVHPNILALYGVFEEHERAVLVLESAARGDLFRIHRELPGCRMNERALVLVPLLEALAYLHSSGICHRDIKAPEVCRCPLKAGPHDNKDVPGLVYSTAADVWSVGILALLRDAALRPTPATEAKERVQPAPVVKAGALGRTSRRSSSRSCHRRRKATEAKERMQPNRRSACPLTLMTVCMTFMSFENEGSYSAAMSESTTTITTNWSSRSDTPT</sequence>
<protein>
    <recommendedName>
        <fullName evidence="10">Protein kinase domain-containing protein</fullName>
    </recommendedName>
</protein>
<dbReference type="Gene3D" id="3.30.200.20">
    <property type="entry name" value="Phosphorylase Kinase, domain 1"/>
    <property type="match status" value="1"/>
</dbReference>
<evidence type="ECO:0000256" key="8">
    <source>
        <dbReference type="PIRSR" id="PIRSR630616-3"/>
    </source>
</evidence>
<keyword evidence="3 7" id="KW-0547">Nucleotide-binding</keyword>
<dbReference type="Pfam" id="PF00069">
    <property type="entry name" value="Pkinase"/>
    <property type="match status" value="1"/>
</dbReference>
<feature type="binding site" evidence="7">
    <location>
        <position position="6"/>
    </location>
    <ligand>
        <name>ATP</name>
        <dbReference type="ChEBI" id="CHEBI:30616"/>
    </ligand>
</feature>
<evidence type="ECO:0000259" key="10">
    <source>
        <dbReference type="PROSITE" id="PS50011"/>
    </source>
</evidence>
<dbReference type="InterPro" id="IPR030616">
    <property type="entry name" value="Aur-like"/>
</dbReference>